<dbReference type="CDD" id="cd04485">
    <property type="entry name" value="DnaE_OBF"/>
    <property type="match status" value="1"/>
</dbReference>
<dbReference type="InterPro" id="IPR003141">
    <property type="entry name" value="Pol/His_phosphatase_N"/>
</dbReference>
<dbReference type="InterPro" id="IPR041931">
    <property type="entry name" value="DNA_pol3_alpha_thumb_dom"/>
</dbReference>
<evidence type="ECO:0000259" key="11">
    <source>
        <dbReference type="SMART" id="SM00481"/>
    </source>
</evidence>
<dbReference type="PANTHER" id="PTHR32294:SF0">
    <property type="entry name" value="DNA POLYMERASE III SUBUNIT ALPHA"/>
    <property type="match status" value="1"/>
</dbReference>
<dbReference type="InterPro" id="IPR016195">
    <property type="entry name" value="Pol/histidinol_Pase-like"/>
</dbReference>
<evidence type="ECO:0000256" key="5">
    <source>
        <dbReference type="ARBA" id="ARBA00022679"/>
    </source>
</evidence>
<evidence type="ECO:0000256" key="1">
    <source>
        <dbReference type="ARBA" id="ARBA00004496"/>
    </source>
</evidence>
<evidence type="ECO:0000256" key="7">
    <source>
        <dbReference type="ARBA" id="ARBA00022705"/>
    </source>
</evidence>
<comment type="caution">
    <text evidence="12">The sequence shown here is derived from an EMBL/GenBank/DDBJ whole genome shotgun (WGS) entry which is preliminary data.</text>
</comment>
<keyword evidence="13" id="KW-1185">Reference proteome</keyword>
<dbReference type="NCBIfam" id="NF004226">
    <property type="entry name" value="PRK05673.1"/>
    <property type="match status" value="1"/>
</dbReference>
<protein>
    <recommendedName>
        <fullName evidence="4">DNA polymerase III subunit alpha</fullName>
        <ecNumber evidence="3">2.7.7.7</ecNumber>
    </recommendedName>
</protein>
<dbReference type="InterPro" id="IPR011708">
    <property type="entry name" value="DNA_pol3_alpha_NTPase_dom"/>
</dbReference>
<dbReference type="Gene3D" id="1.10.10.1600">
    <property type="entry name" value="Bacterial DNA polymerase III alpha subunit, thumb domain"/>
    <property type="match status" value="1"/>
</dbReference>
<keyword evidence="7" id="KW-0235">DNA replication</keyword>
<dbReference type="RefSeq" id="WP_377928309.1">
    <property type="nucleotide sequence ID" value="NZ_JBHUEM010000016.1"/>
</dbReference>
<dbReference type="Pfam" id="PF01336">
    <property type="entry name" value="tRNA_anti-codon"/>
    <property type="match status" value="1"/>
</dbReference>
<dbReference type="Gene3D" id="3.20.20.140">
    <property type="entry name" value="Metal-dependent hydrolases"/>
    <property type="match status" value="1"/>
</dbReference>
<evidence type="ECO:0000256" key="2">
    <source>
        <dbReference type="ARBA" id="ARBA00009496"/>
    </source>
</evidence>
<dbReference type="Pfam" id="PF17657">
    <property type="entry name" value="DNA_pol3_finger"/>
    <property type="match status" value="1"/>
</dbReference>
<reference evidence="13" key="1">
    <citation type="journal article" date="2019" name="Int. J. Syst. Evol. Microbiol.">
        <title>The Global Catalogue of Microorganisms (GCM) 10K type strain sequencing project: providing services to taxonomists for standard genome sequencing and annotation.</title>
        <authorList>
            <consortium name="The Broad Institute Genomics Platform"/>
            <consortium name="The Broad Institute Genome Sequencing Center for Infectious Disease"/>
            <person name="Wu L."/>
            <person name="Ma J."/>
        </authorList>
    </citation>
    <scope>NUCLEOTIDE SEQUENCE [LARGE SCALE GENOMIC DNA]</scope>
    <source>
        <strain evidence="13">CCUG 49339</strain>
    </source>
</reference>
<comment type="subcellular location">
    <subcellularLocation>
        <location evidence="1">Cytoplasm</location>
    </subcellularLocation>
</comment>
<feature type="domain" description="Polymerase/histidinol phosphatase N-terminal" evidence="11">
    <location>
        <begin position="4"/>
        <end position="71"/>
    </location>
</feature>
<dbReference type="GO" id="GO:0003887">
    <property type="term" value="F:DNA-directed DNA polymerase activity"/>
    <property type="evidence" value="ECO:0007669"/>
    <property type="project" value="UniProtKB-EC"/>
</dbReference>
<dbReference type="InterPro" id="IPR029460">
    <property type="entry name" value="DNAPol_HHH"/>
</dbReference>
<evidence type="ECO:0000256" key="10">
    <source>
        <dbReference type="ARBA" id="ARBA00049244"/>
    </source>
</evidence>
<dbReference type="EMBL" id="JBHUEM010000016">
    <property type="protein sequence ID" value="MFD1737111.1"/>
    <property type="molecule type" value="Genomic_DNA"/>
</dbReference>
<dbReference type="InterPro" id="IPR004013">
    <property type="entry name" value="PHP_dom"/>
</dbReference>
<dbReference type="Pfam" id="PF02811">
    <property type="entry name" value="PHP"/>
    <property type="match status" value="1"/>
</dbReference>
<organism evidence="12 13">
    <name type="scientific">Bacillus salitolerans</name>
    <dbReference type="NCBI Taxonomy" id="1437434"/>
    <lineage>
        <taxon>Bacteria</taxon>
        <taxon>Bacillati</taxon>
        <taxon>Bacillota</taxon>
        <taxon>Bacilli</taxon>
        <taxon>Bacillales</taxon>
        <taxon>Bacillaceae</taxon>
        <taxon>Bacillus</taxon>
    </lineage>
</organism>
<evidence type="ECO:0000256" key="9">
    <source>
        <dbReference type="ARBA" id="ARBA00025611"/>
    </source>
</evidence>
<comment type="similarity">
    <text evidence="2">Belongs to the DNA polymerase type-C family. DnaE subfamily.</text>
</comment>
<dbReference type="Proteomes" id="UP001597214">
    <property type="component" value="Unassembled WGS sequence"/>
</dbReference>
<comment type="catalytic activity">
    <reaction evidence="10">
        <text>DNA(n) + a 2'-deoxyribonucleoside 5'-triphosphate = DNA(n+1) + diphosphate</text>
        <dbReference type="Rhea" id="RHEA:22508"/>
        <dbReference type="Rhea" id="RHEA-COMP:17339"/>
        <dbReference type="Rhea" id="RHEA-COMP:17340"/>
        <dbReference type="ChEBI" id="CHEBI:33019"/>
        <dbReference type="ChEBI" id="CHEBI:61560"/>
        <dbReference type="ChEBI" id="CHEBI:173112"/>
        <dbReference type="EC" id="2.7.7.7"/>
    </reaction>
</comment>
<dbReference type="SMART" id="SM00481">
    <property type="entry name" value="POLIIIAc"/>
    <property type="match status" value="1"/>
</dbReference>
<dbReference type="Pfam" id="PF07733">
    <property type="entry name" value="DNA_pol3_alpha"/>
    <property type="match status" value="1"/>
</dbReference>
<evidence type="ECO:0000256" key="4">
    <source>
        <dbReference type="ARBA" id="ARBA00019114"/>
    </source>
</evidence>
<evidence type="ECO:0000256" key="6">
    <source>
        <dbReference type="ARBA" id="ARBA00022695"/>
    </source>
</evidence>
<name>A0ABW4LRM4_9BACI</name>
<dbReference type="PANTHER" id="PTHR32294">
    <property type="entry name" value="DNA POLYMERASE III SUBUNIT ALPHA"/>
    <property type="match status" value="1"/>
</dbReference>
<dbReference type="InterPro" id="IPR004365">
    <property type="entry name" value="NA-bd_OB_tRNA"/>
</dbReference>
<accession>A0ABW4LRM4</accession>
<keyword evidence="6 12" id="KW-0548">Nucleotidyltransferase</keyword>
<evidence type="ECO:0000256" key="8">
    <source>
        <dbReference type="ARBA" id="ARBA00022932"/>
    </source>
</evidence>
<dbReference type="NCBIfam" id="TIGR00594">
    <property type="entry name" value="polc"/>
    <property type="match status" value="1"/>
</dbReference>
<dbReference type="NCBIfam" id="NF005298">
    <property type="entry name" value="PRK06826.1"/>
    <property type="match status" value="1"/>
</dbReference>
<keyword evidence="8" id="KW-0239">DNA-directed DNA polymerase</keyword>
<evidence type="ECO:0000313" key="12">
    <source>
        <dbReference type="EMBL" id="MFD1737111.1"/>
    </source>
</evidence>
<dbReference type="Pfam" id="PF14579">
    <property type="entry name" value="HHH_6"/>
    <property type="match status" value="1"/>
</dbReference>
<dbReference type="InterPro" id="IPR040982">
    <property type="entry name" value="DNA_pol3_finger"/>
</dbReference>
<dbReference type="EC" id="2.7.7.7" evidence="3"/>
<dbReference type="Gene3D" id="1.10.150.870">
    <property type="match status" value="1"/>
</dbReference>
<sequence>MDFVHLQVKSAYSLLSSTCKIEDLVRRAHELGFTSLAITDENVMYGVIPFYKECVSKGIRPIIGLTVSVFGDDATGITYPLILLAKNKAGYQNLIKISSTVQTKSRNGISKKWVAAYKEGLIAITPGREGEIEQYILQDEMSRSMEVAKYWQDVFGSNFYLSLQDHSLLEERKITKELIHISHQLDIPLVVTNDVHYLQKEDHFVHECLLAIKNGVKLADEETITLSKHEYFLKSKEEMINLFTGYEDALSNSAKIATNCHVEFQFKDRHLPKYPVSETTTSHQFLEELCLSNLKNRGLDRSPYISRLQYELKIIKEMEFSDYFLIVWDFMKYAHDHNILTGPGRGSAAGSLVAYVLSITNVDPIKYNLLFERFLNPERVSMPDIDIDFPDDRRDEVIQYVQKKYGGLHVAQIITFGTLSTKAVLRDVGRVLGIPPKEADAIAKKIPSRLGITLSEAYSESDTFRQHIEQSSITKKLFEVAKKLEGIPRHSSTHAAGIIISEKPLTDMVPIQDGQQGVYLTQYSMDLLEDIGLLKMDFLGLRNLTILDRILERIRIDKRVSLQLEDIPLDDEKTFELLSKGDTTGVFQLESSGMRSVLQRLKPTHFEDIVAVNALYRPGPMENIPVYIKNKRQPDNIQYPHEDLVDILKSTNGVIVYQEQIMQIAAKMAGFSLGKADLLRRAVSKKQKEVLDAERKNFVEGCLKKGYEKQTAHIIYDLIVKFANYGFNRSHAVAYSLIAYQLAYLKANFPLYFMTSLLTSVLGNEEKIAQYIREAKMKELTVLPPSINKSTYPFMVQGNSIRFSLAAIKNVGAQTIKKILYVRKSGPFQDLFDFCVRTGTNRKTMESLLFAGCFDEFGEERSTLLASLDVAIDYAELVKPDKEGQLDFSFEEELLLKPQYVRVSPFKEEEKLRFEMEALGFYLSNHPVSAYKTYWADFMPTLISKVKEEFIGKKCTIVALIGNERTIRTKKGEQMSFLVLSDPGGEIEGTVFPREYREYHHLLTVGNVLLLTGKADLRNGEVQFIIQTVKSMDDLKEKNHNKKLFLKIEQAYENQDTLSQLKQLFKQFHGDTEVVVYYEDSQKTLKLPKELKINPTNECLNKIQDVIGKKNVVLKTF</sequence>
<gene>
    <name evidence="12" type="primary">dnaE</name>
    <name evidence="12" type="ORF">ACFSCX_11165</name>
</gene>
<evidence type="ECO:0000313" key="13">
    <source>
        <dbReference type="Proteomes" id="UP001597214"/>
    </source>
</evidence>
<evidence type="ECO:0000256" key="3">
    <source>
        <dbReference type="ARBA" id="ARBA00012417"/>
    </source>
</evidence>
<dbReference type="SUPFAM" id="SSF89550">
    <property type="entry name" value="PHP domain-like"/>
    <property type="match status" value="1"/>
</dbReference>
<comment type="function">
    <text evidence="9">DNA polymerase III is a complex, multichain enzyme responsible for most of the replicative synthesis in bacteria. This DNA polymerase also exhibits 3' to 5' exonuclease activity. The alpha chain is the DNA polymerase.</text>
</comment>
<proteinExistence type="inferred from homology"/>
<dbReference type="InterPro" id="IPR004805">
    <property type="entry name" value="DnaE2/DnaE/PolC"/>
</dbReference>
<keyword evidence="5 12" id="KW-0808">Transferase</keyword>